<gene>
    <name evidence="5" type="ORF">H9815_19895</name>
</gene>
<evidence type="ECO:0000256" key="1">
    <source>
        <dbReference type="ARBA" id="ARBA00023015"/>
    </source>
</evidence>
<dbReference type="Pfam" id="PF13490">
    <property type="entry name" value="zf-HC2"/>
    <property type="match status" value="1"/>
</dbReference>
<name>A0A9D2EI39_9MICO</name>
<dbReference type="Gene3D" id="1.10.10.1320">
    <property type="entry name" value="Anti-sigma factor, zinc-finger domain"/>
    <property type="match status" value="1"/>
</dbReference>
<dbReference type="InterPro" id="IPR041916">
    <property type="entry name" value="Anti_sigma_zinc_sf"/>
</dbReference>
<feature type="transmembrane region" description="Helical" evidence="3">
    <location>
        <begin position="96"/>
        <end position="116"/>
    </location>
</feature>
<dbReference type="AlphaFoldDB" id="A0A9D2EI39"/>
<keyword evidence="2" id="KW-0804">Transcription</keyword>
<keyword evidence="3" id="KW-0812">Transmembrane</keyword>
<dbReference type="InterPro" id="IPR027383">
    <property type="entry name" value="Znf_put"/>
</dbReference>
<keyword evidence="3" id="KW-0472">Membrane</keyword>
<organism evidence="5 6">
    <name type="scientific">Candidatus Ruania gallistercoris</name>
    <dbReference type="NCBI Taxonomy" id="2838746"/>
    <lineage>
        <taxon>Bacteria</taxon>
        <taxon>Bacillati</taxon>
        <taxon>Actinomycetota</taxon>
        <taxon>Actinomycetes</taxon>
        <taxon>Micrococcales</taxon>
        <taxon>Ruaniaceae</taxon>
        <taxon>Ruania</taxon>
    </lineage>
</organism>
<feature type="domain" description="Putative zinc-finger" evidence="4">
    <location>
        <begin position="13"/>
        <end position="38"/>
    </location>
</feature>
<dbReference type="Proteomes" id="UP000824037">
    <property type="component" value="Unassembled WGS sequence"/>
</dbReference>
<comment type="caution">
    <text evidence="5">The sequence shown here is derived from an EMBL/GenBank/DDBJ whole genome shotgun (WGS) entry which is preliminary data.</text>
</comment>
<evidence type="ECO:0000256" key="2">
    <source>
        <dbReference type="ARBA" id="ARBA00023163"/>
    </source>
</evidence>
<proteinExistence type="predicted"/>
<sequence length="240" mass="24477">MTGEDRYTDWDAAYVLGALSPPERREFERHLAGCTACREAVTELAGMPAVLSELSPDQGVALAPDQGDGAGPSGGDVVSIASLAAAARRRRRRRSLWQGAAALALVAAGGLGGSVLSSTGSDTESTDDQAITLDPVDGSNVTADLTLTPSAWGTRMEWSCSYPSSGASGGPAPTYPSVYELVLVGADGSRTVVATWTGDGDDHASGLLASSAVPVEDITRIELGVEDADRVLAAAELGDA</sequence>
<evidence type="ECO:0000313" key="5">
    <source>
        <dbReference type="EMBL" id="HIZ38044.1"/>
    </source>
</evidence>
<evidence type="ECO:0000256" key="3">
    <source>
        <dbReference type="SAM" id="Phobius"/>
    </source>
</evidence>
<reference evidence="5" key="1">
    <citation type="journal article" date="2021" name="PeerJ">
        <title>Extensive microbial diversity within the chicken gut microbiome revealed by metagenomics and culture.</title>
        <authorList>
            <person name="Gilroy R."/>
            <person name="Ravi A."/>
            <person name="Getino M."/>
            <person name="Pursley I."/>
            <person name="Horton D.L."/>
            <person name="Alikhan N.F."/>
            <person name="Baker D."/>
            <person name="Gharbi K."/>
            <person name="Hall N."/>
            <person name="Watson M."/>
            <person name="Adriaenssens E.M."/>
            <person name="Foster-Nyarko E."/>
            <person name="Jarju S."/>
            <person name="Secka A."/>
            <person name="Antonio M."/>
            <person name="Oren A."/>
            <person name="Chaudhuri R.R."/>
            <person name="La Ragione R."/>
            <person name="Hildebrand F."/>
            <person name="Pallen M.J."/>
        </authorList>
    </citation>
    <scope>NUCLEOTIDE SEQUENCE</scope>
    <source>
        <strain evidence="5">ChiGjej4B4-7305</strain>
    </source>
</reference>
<dbReference type="EMBL" id="DXBY01000337">
    <property type="protein sequence ID" value="HIZ38044.1"/>
    <property type="molecule type" value="Genomic_DNA"/>
</dbReference>
<accession>A0A9D2EI39</accession>
<protein>
    <submittedName>
        <fullName evidence="5">Zf-HC2 domain-containing protein</fullName>
    </submittedName>
</protein>
<evidence type="ECO:0000259" key="4">
    <source>
        <dbReference type="Pfam" id="PF13490"/>
    </source>
</evidence>
<reference evidence="5" key="2">
    <citation type="submission" date="2021-04" db="EMBL/GenBank/DDBJ databases">
        <authorList>
            <person name="Gilroy R."/>
        </authorList>
    </citation>
    <scope>NUCLEOTIDE SEQUENCE</scope>
    <source>
        <strain evidence="5">ChiGjej4B4-7305</strain>
    </source>
</reference>
<keyword evidence="3" id="KW-1133">Transmembrane helix</keyword>
<keyword evidence="1" id="KW-0805">Transcription regulation</keyword>
<evidence type="ECO:0000313" key="6">
    <source>
        <dbReference type="Proteomes" id="UP000824037"/>
    </source>
</evidence>